<dbReference type="GO" id="GO:0034063">
    <property type="term" value="P:stress granule assembly"/>
    <property type="evidence" value="ECO:0007669"/>
    <property type="project" value="EnsemblFungi"/>
</dbReference>
<dbReference type="GO" id="GO:0000932">
    <property type="term" value="C:P-body"/>
    <property type="evidence" value="ECO:0007669"/>
    <property type="project" value="UniProtKB-SubCell"/>
</dbReference>
<feature type="domain" description="Nudix hydrolase" evidence="12">
    <location>
        <begin position="101"/>
        <end position="227"/>
    </location>
</feature>
<dbReference type="GO" id="GO:0140933">
    <property type="term" value="F:5'-(N(7)-methylguanosine 5'-triphospho)-[mRNA] hydrolase activity"/>
    <property type="evidence" value="ECO:0007669"/>
    <property type="project" value="InterPro"/>
</dbReference>
<feature type="compositionally biased region" description="Polar residues" evidence="11">
    <location>
        <begin position="600"/>
        <end position="614"/>
    </location>
</feature>
<dbReference type="Proteomes" id="UP000005220">
    <property type="component" value="Chromosome 10"/>
</dbReference>
<dbReference type="SUPFAM" id="SSF55811">
    <property type="entry name" value="Nudix"/>
    <property type="match status" value="1"/>
</dbReference>
<dbReference type="PROSITE" id="PS00893">
    <property type="entry name" value="NUDIX_BOX"/>
    <property type="match status" value="1"/>
</dbReference>
<keyword evidence="10" id="KW-0464">Manganese</keyword>
<feature type="compositionally biased region" description="Basic and acidic residues" evidence="11">
    <location>
        <begin position="505"/>
        <end position="532"/>
    </location>
</feature>
<gene>
    <name evidence="13" type="primary">KAFR0J02070</name>
    <name evidence="13" type="ORF">KAFR_0J02070</name>
</gene>
<dbReference type="HOGENOM" id="CLU_009571_0_0_1"/>
<dbReference type="RefSeq" id="XP_003959406.1">
    <property type="nucleotide sequence ID" value="XM_003959357.1"/>
</dbReference>
<dbReference type="InterPro" id="IPR020084">
    <property type="entry name" value="NUDIX_hydrolase_CS"/>
</dbReference>
<evidence type="ECO:0000256" key="6">
    <source>
        <dbReference type="ARBA" id="ARBA00022723"/>
    </source>
</evidence>
<evidence type="ECO:0000256" key="7">
    <source>
        <dbReference type="ARBA" id="ARBA00022801"/>
    </source>
</evidence>
<evidence type="ECO:0000256" key="5">
    <source>
        <dbReference type="ARBA" id="ARBA00022664"/>
    </source>
</evidence>
<dbReference type="AlphaFoldDB" id="H2B0X1"/>
<dbReference type="CDD" id="cd03672">
    <property type="entry name" value="NUDIX_Dcp2p_Nudt20"/>
    <property type="match status" value="1"/>
</dbReference>
<keyword evidence="7" id="KW-0378">Hydrolase</keyword>
<dbReference type="GO" id="GO:0060261">
    <property type="term" value="P:positive regulation of transcription initiation by RNA polymerase II"/>
    <property type="evidence" value="ECO:0007669"/>
    <property type="project" value="EnsemblFungi"/>
</dbReference>
<dbReference type="InterPro" id="IPR007722">
    <property type="entry name" value="DCP2_BoxA"/>
</dbReference>
<keyword evidence="5" id="KW-0507">mRNA processing</keyword>
<dbReference type="PANTHER" id="PTHR23114:SF17">
    <property type="entry name" value="M7GPPPN-MRNA HYDROLASE"/>
    <property type="match status" value="1"/>
</dbReference>
<dbReference type="SUPFAM" id="SSF140586">
    <property type="entry name" value="Dcp2 domain-like"/>
    <property type="match status" value="1"/>
</dbReference>
<dbReference type="GO" id="GO:0030145">
    <property type="term" value="F:manganese ion binding"/>
    <property type="evidence" value="ECO:0007669"/>
    <property type="project" value="InterPro"/>
</dbReference>
<evidence type="ECO:0000259" key="12">
    <source>
        <dbReference type="PROSITE" id="PS51462"/>
    </source>
</evidence>
<dbReference type="Gene3D" id="3.90.79.10">
    <property type="entry name" value="Nucleoside Triphosphate Pyrophosphohydrolase"/>
    <property type="match status" value="1"/>
</dbReference>
<comment type="cofactor">
    <cofactor evidence="1">
        <name>Mn(2+)</name>
        <dbReference type="ChEBI" id="CHEBI:29035"/>
    </cofactor>
</comment>
<dbReference type="PROSITE" id="PS51462">
    <property type="entry name" value="NUDIX"/>
    <property type="match status" value="1"/>
</dbReference>
<comment type="similarity">
    <text evidence="3">Belongs to the Nudix hydrolase family. DCP2 subfamily.</text>
</comment>
<name>H2B0X1_KAZAF</name>
<dbReference type="GO" id="GO:0031087">
    <property type="term" value="P:deadenylation-independent decapping of nuclear-transcribed mRNA"/>
    <property type="evidence" value="ECO:0007669"/>
    <property type="project" value="EnsemblFungi"/>
</dbReference>
<evidence type="ECO:0000313" key="13">
    <source>
        <dbReference type="EMBL" id="CCF60271.1"/>
    </source>
</evidence>
<dbReference type="GO" id="GO:0098745">
    <property type="term" value="C:RNA decapping complex"/>
    <property type="evidence" value="ECO:0007669"/>
    <property type="project" value="EnsemblFungi"/>
</dbReference>
<organism evidence="13 14">
    <name type="scientific">Kazachstania africana (strain ATCC 22294 / BCRC 22015 / CBS 2517 / CECT 1963 / NBRC 1671 / NRRL Y-8276)</name>
    <name type="common">Yeast</name>
    <name type="synonym">Kluyveromyces africanus</name>
    <dbReference type="NCBI Taxonomy" id="1071382"/>
    <lineage>
        <taxon>Eukaryota</taxon>
        <taxon>Fungi</taxon>
        <taxon>Dikarya</taxon>
        <taxon>Ascomycota</taxon>
        <taxon>Saccharomycotina</taxon>
        <taxon>Saccharomycetes</taxon>
        <taxon>Saccharomycetales</taxon>
        <taxon>Saccharomycetaceae</taxon>
        <taxon>Kazachstania</taxon>
    </lineage>
</organism>
<keyword evidence="4" id="KW-0963">Cytoplasm</keyword>
<dbReference type="SMART" id="SM01125">
    <property type="entry name" value="DCP2"/>
    <property type="match status" value="1"/>
</dbReference>
<evidence type="ECO:0000256" key="4">
    <source>
        <dbReference type="ARBA" id="ARBA00022490"/>
    </source>
</evidence>
<dbReference type="InterPro" id="IPR000086">
    <property type="entry name" value="NUDIX_hydrolase_dom"/>
</dbReference>
<feature type="region of interest" description="Disordered" evidence="11">
    <location>
        <begin position="695"/>
        <end position="714"/>
    </location>
</feature>
<comment type="subcellular location">
    <subcellularLocation>
        <location evidence="2">Cytoplasm</location>
        <location evidence="2">P-body</location>
    </subcellularLocation>
</comment>
<keyword evidence="6" id="KW-0479">Metal-binding</keyword>
<evidence type="ECO:0000256" key="11">
    <source>
        <dbReference type="SAM" id="MobiDB-lite"/>
    </source>
</evidence>
<feature type="compositionally biased region" description="Low complexity" evidence="11">
    <location>
        <begin position="702"/>
        <end position="714"/>
    </location>
</feature>
<feature type="compositionally biased region" description="Low complexity" evidence="11">
    <location>
        <begin position="586"/>
        <end position="599"/>
    </location>
</feature>
<keyword evidence="14" id="KW-1185">Reference proteome</keyword>
<dbReference type="GO" id="GO:0006397">
    <property type="term" value="P:mRNA processing"/>
    <property type="evidence" value="ECO:0007669"/>
    <property type="project" value="UniProtKB-KW"/>
</dbReference>
<evidence type="ECO:0000256" key="1">
    <source>
        <dbReference type="ARBA" id="ARBA00001936"/>
    </source>
</evidence>
<dbReference type="InParanoid" id="H2B0X1"/>
<dbReference type="GO" id="GO:0003729">
    <property type="term" value="F:mRNA binding"/>
    <property type="evidence" value="ECO:0007669"/>
    <property type="project" value="EnsemblFungi"/>
</dbReference>
<dbReference type="FunFam" id="3.90.79.10:FF:000045">
    <property type="entry name" value="mRNA-decapping enzyme 2"/>
    <property type="match status" value="1"/>
</dbReference>
<evidence type="ECO:0000256" key="3">
    <source>
        <dbReference type="ARBA" id="ARBA00005279"/>
    </source>
</evidence>
<keyword evidence="9" id="KW-0866">Nonsense-mediated mRNA decay</keyword>
<dbReference type="GO" id="GO:0000290">
    <property type="term" value="P:deadenylation-dependent decapping of nuclear-transcribed mRNA"/>
    <property type="evidence" value="ECO:0007669"/>
    <property type="project" value="EnsemblFungi"/>
</dbReference>
<dbReference type="Pfam" id="PF05026">
    <property type="entry name" value="DCP2"/>
    <property type="match status" value="1"/>
</dbReference>
<dbReference type="eggNOG" id="KOG2937">
    <property type="taxonomic scope" value="Eukaryota"/>
</dbReference>
<protein>
    <recommendedName>
        <fullName evidence="12">Nudix hydrolase domain-containing protein</fullName>
    </recommendedName>
</protein>
<sequence>MSLPLRHSLDNVTSIDRIVEDLLVRFIINCPPEDLSSVERELFHFEEASWFYTDFIKLMNPSLPSLKIKSLSQFFIKLCPLIWKWDIKVDEALQKFSKYKKTIPVRGAAIFNESLNKILLVKGTESDSWSFPRGKISKDESDLDCCIREVKEEIGFDLTDYIDEDKFVERSISGKNYKIFLIKNVSEDFVFKPQVRNEIDKIQWFDFKKINKMVHKNSNSHSSSSNGMKFYLINSMIRPLSMWLRNQKQAKSEDQSKLYAEEQLKSILGLTKKEEIDPGRDLLNLLHSAVQTNGTSNNNPVAMNPIQNNEAAPFHVPLPIGFQPFAPFPFANGNMPFNMQFNPIPLQSQILQHSSIPFTQPIMPPTSNQQIETPNITSLSRPSLIPINPENNPKELLNLLKSKKEPNSSLSEQSPKSDSSNILLNVLQRNSKKSYSPEFQPGEAVMTNENEKEQDYEEFEESSSEEEEAEDNNDEFDDYGLHKEAEPYFGVWKRSPQPMKSRSTSRFEDEDKSRTNKNSYKDFEEEERELKESVDNLSVHHYDREILKENDFKEGEVPHNDNVSDTVKSIVNSTRSIGSFNKEESLNPNFNNPPLSLPNDQTSMNGIKPMDTSSAKTKKFKILKRGENLEAFGNASAPDTPNESSALLLNLLKKPSVNANGQISELAYQAASDDHQQVGSAKSTETFVPSVDNISLEVPTHSNSSTEKTNSTNTELMNMLRKNSKPSLDDKNNMNEVGALNGHELLNMLKHNSNVEEQKSPQNELLNILKKNFSPTKNTSISNATSASAGTGANQFSNLTSSNSINTSGNELLSLLKKSSSSNENQEAINQNNGNDLLRMLQKRSSNTLDFFTSGNNVQDGNPMTDNFY</sequence>
<dbReference type="FunCoup" id="H2B0X1">
    <property type="interactions" value="380"/>
</dbReference>
<dbReference type="GO" id="GO:0000184">
    <property type="term" value="P:nuclear-transcribed mRNA catabolic process, nonsense-mediated decay"/>
    <property type="evidence" value="ECO:0007669"/>
    <property type="project" value="UniProtKB-KW"/>
</dbReference>
<dbReference type="GeneID" id="13883921"/>
<evidence type="ECO:0000256" key="2">
    <source>
        <dbReference type="ARBA" id="ARBA00004201"/>
    </source>
</evidence>
<keyword evidence="8" id="KW-0694">RNA-binding</keyword>
<proteinExistence type="inferred from homology"/>
<dbReference type="Pfam" id="PF00293">
    <property type="entry name" value="NUDIX"/>
    <property type="match status" value="1"/>
</dbReference>
<feature type="compositionally biased region" description="Acidic residues" evidence="11">
    <location>
        <begin position="452"/>
        <end position="478"/>
    </location>
</feature>
<dbReference type="GO" id="GO:0005634">
    <property type="term" value="C:nucleus"/>
    <property type="evidence" value="ECO:0007669"/>
    <property type="project" value="EnsemblFungi"/>
</dbReference>
<dbReference type="InterPro" id="IPR015797">
    <property type="entry name" value="NUDIX_hydrolase-like_dom_sf"/>
</dbReference>
<dbReference type="Gene3D" id="1.10.10.1050">
    <property type="entry name" value="Dcp2, box A domain"/>
    <property type="match status" value="1"/>
</dbReference>
<evidence type="ECO:0000256" key="9">
    <source>
        <dbReference type="ARBA" id="ARBA00023161"/>
    </source>
</evidence>
<accession>H2B0X1</accession>
<dbReference type="PANTHER" id="PTHR23114">
    <property type="entry name" value="M7GPPPN-MRNA HYDROLASE"/>
    <property type="match status" value="1"/>
</dbReference>
<evidence type="ECO:0000256" key="10">
    <source>
        <dbReference type="ARBA" id="ARBA00023211"/>
    </source>
</evidence>
<evidence type="ECO:0000256" key="8">
    <source>
        <dbReference type="ARBA" id="ARBA00022884"/>
    </source>
</evidence>
<dbReference type="InterPro" id="IPR036189">
    <property type="entry name" value="DCP2_BoxA_sf"/>
</dbReference>
<dbReference type="EMBL" id="HE650830">
    <property type="protein sequence ID" value="CCF60271.1"/>
    <property type="molecule type" value="Genomic_DNA"/>
</dbReference>
<dbReference type="OrthoDB" id="18996at2759"/>
<evidence type="ECO:0000313" key="14">
    <source>
        <dbReference type="Proteomes" id="UP000005220"/>
    </source>
</evidence>
<dbReference type="KEGG" id="kaf:KAFR_0J02070"/>
<dbReference type="GO" id="GO:0098562">
    <property type="term" value="C:cytoplasmic side of membrane"/>
    <property type="evidence" value="ECO:0007669"/>
    <property type="project" value="EnsemblFungi"/>
</dbReference>
<dbReference type="InterPro" id="IPR044099">
    <property type="entry name" value="Dcp2_NUDIX"/>
</dbReference>
<reference evidence="13 14" key="1">
    <citation type="journal article" date="2011" name="Proc. Natl. Acad. Sci. U.S.A.">
        <title>Evolutionary erosion of yeast sex chromosomes by mating-type switching accidents.</title>
        <authorList>
            <person name="Gordon J.L."/>
            <person name="Armisen D."/>
            <person name="Proux-Wera E."/>
            <person name="Oheigeartaigh S.S."/>
            <person name="Byrne K.P."/>
            <person name="Wolfe K.H."/>
        </authorList>
    </citation>
    <scope>NUCLEOTIDE SEQUENCE [LARGE SCALE GENOMIC DNA]</scope>
    <source>
        <strain evidence="14">ATCC 22294 / BCRC 22015 / CBS 2517 / CECT 1963 / NBRC 1671 / NRRL Y-8276</strain>
    </source>
</reference>
<feature type="region of interest" description="Disordered" evidence="11">
    <location>
        <begin position="432"/>
        <end position="532"/>
    </location>
</feature>
<dbReference type="GO" id="GO:0003682">
    <property type="term" value="F:chromatin binding"/>
    <property type="evidence" value="ECO:0007669"/>
    <property type="project" value="EnsemblFungi"/>
</dbReference>
<feature type="region of interest" description="Disordered" evidence="11">
    <location>
        <begin position="579"/>
        <end position="614"/>
    </location>
</feature>
<dbReference type="STRING" id="1071382.H2B0X1"/>